<sequence>MQMCKQVRGSPGKAILCFRTVYNVLPDGSLLGLQNPAGHITPQAAPTEPWCYTDKVGAPHGQHGCCLVKSTGIVAGLPTAVTKQISNREGHSWTPRSVPMTSMQATTTNSPSTRFHVVGRGLSRS</sequence>
<evidence type="ECO:0000313" key="2">
    <source>
        <dbReference type="EMBL" id="OQV12411.1"/>
    </source>
</evidence>
<dbReference type="AlphaFoldDB" id="A0A1W0WB37"/>
<dbReference type="EMBL" id="MTYJ01000146">
    <property type="protein sequence ID" value="OQV12411.1"/>
    <property type="molecule type" value="Genomic_DNA"/>
</dbReference>
<reference evidence="3" key="1">
    <citation type="submission" date="2017-01" db="EMBL/GenBank/DDBJ databases">
        <title>Comparative genomics of anhydrobiosis in the tardigrade Hypsibius dujardini.</title>
        <authorList>
            <person name="Yoshida Y."/>
            <person name="Koutsovoulos G."/>
            <person name="Laetsch D."/>
            <person name="Stevens L."/>
            <person name="Kumar S."/>
            <person name="Horikawa D."/>
            <person name="Ishino K."/>
            <person name="Komine S."/>
            <person name="Tomita M."/>
            <person name="Blaxter M."/>
            <person name="Arakawa K."/>
        </authorList>
    </citation>
    <scope>NUCLEOTIDE SEQUENCE [LARGE SCALE GENOMIC DNA]</scope>
    <source>
        <strain evidence="3">Z151</strain>
    </source>
</reference>
<keyword evidence="3" id="KW-1185">Reference proteome</keyword>
<evidence type="ECO:0000313" key="3">
    <source>
        <dbReference type="Proteomes" id="UP000192578"/>
    </source>
</evidence>
<organism evidence="2 3">
    <name type="scientific">Hypsibius exemplaris</name>
    <name type="common">Freshwater tardigrade</name>
    <dbReference type="NCBI Taxonomy" id="2072580"/>
    <lineage>
        <taxon>Eukaryota</taxon>
        <taxon>Metazoa</taxon>
        <taxon>Ecdysozoa</taxon>
        <taxon>Tardigrada</taxon>
        <taxon>Eutardigrada</taxon>
        <taxon>Parachela</taxon>
        <taxon>Hypsibioidea</taxon>
        <taxon>Hypsibiidae</taxon>
        <taxon>Hypsibius</taxon>
    </lineage>
</organism>
<feature type="region of interest" description="Disordered" evidence="1">
    <location>
        <begin position="86"/>
        <end position="110"/>
    </location>
</feature>
<accession>A0A1W0WB37</accession>
<dbReference type="Proteomes" id="UP000192578">
    <property type="component" value="Unassembled WGS sequence"/>
</dbReference>
<proteinExistence type="predicted"/>
<comment type="caution">
    <text evidence="2">The sequence shown here is derived from an EMBL/GenBank/DDBJ whole genome shotgun (WGS) entry which is preliminary data.</text>
</comment>
<name>A0A1W0WB37_HYPEX</name>
<feature type="compositionally biased region" description="Polar residues" evidence="1">
    <location>
        <begin position="99"/>
        <end position="110"/>
    </location>
</feature>
<evidence type="ECO:0000256" key="1">
    <source>
        <dbReference type="SAM" id="MobiDB-lite"/>
    </source>
</evidence>
<protein>
    <submittedName>
        <fullName evidence="2">Uncharacterized protein</fullName>
    </submittedName>
</protein>
<gene>
    <name evidence="2" type="ORF">BV898_13362</name>
</gene>